<sequence length="218" mass="24197">MACLRKALAKPSWPTANNTLITVLRLFSLEFWAGNYHAAELHHRAAREFVQKHKFPGWHDSATFFVSDVWLAGALLRKPLTCSSNWTPGPWTGQSIARSFPAVQTSSISIHVSIPESLRGAFIEIWEIVSIKQQLERLSENDKFHVVNWIDTLSAAIKGKLLETFADLAAVQPGFLNSPKDLVLATSALAAMLFLKLSSSLATLSRPRTGTLKPHLNR</sequence>
<dbReference type="GeneID" id="25331211"/>
<dbReference type="EMBL" id="KN847322">
    <property type="protein sequence ID" value="KIW50499.1"/>
    <property type="molecule type" value="Genomic_DNA"/>
</dbReference>
<organism evidence="1 2">
    <name type="scientific">Exophiala xenobiotica</name>
    <dbReference type="NCBI Taxonomy" id="348802"/>
    <lineage>
        <taxon>Eukaryota</taxon>
        <taxon>Fungi</taxon>
        <taxon>Dikarya</taxon>
        <taxon>Ascomycota</taxon>
        <taxon>Pezizomycotina</taxon>
        <taxon>Eurotiomycetes</taxon>
        <taxon>Chaetothyriomycetidae</taxon>
        <taxon>Chaetothyriales</taxon>
        <taxon>Herpotrichiellaceae</taxon>
        <taxon>Exophiala</taxon>
    </lineage>
</organism>
<protein>
    <recommendedName>
        <fullName evidence="3">Transcription factor domain-containing protein</fullName>
    </recommendedName>
</protein>
<dbReference type="AlphaFoldDB" id="A0A0D2ERV5"/>
<dbReference type="Proteomes" id="UP000054342">
    <property type="component" value="Unassembled WGS sequence"/>
</dbReference>
<gene>
    <name evidence="1" type="ORF">PV05_09303</name>
</gene>
<dbReference type="HOGENOM" id="CLU_1266906_0_0_1"/>
<evidence type="ECO:0000313" key="2">
    <source>
        <dbReference type="Proteomes" id="UP000054342"/>
    </source>
</evidence>
<evidence type="ECO:0008006" key="3">
    <source>
        <dbReference type="Google" id="ProtNLM"/>
    </source>
</evidence>
<accession>A0A0D2ERV5</accession>
<proteinExistence type="predicted"/>
<evidence type="ECO:0000313" key="1">
    <source>
        <dbReference type="EMBL" id="KIW50499.1"/>
    </source>
</evidence>
<dbReference type="RefSeq" id="XP_013311083.1">
    <property type="nucleotide sequence ID" value="XM_013455629.1"/>
</dbReference>
<name>A0A0D2ERV5_9EURO</name>
<dbReference type="OrthoDB" id="4147160at2759"/>
<keyword evidence="2" id="KW-1185">Reference proteome</keyword>
<reference evidence="1 2" key="1">
    <citation type="submission" date="2015-01" db="EMBL/GenBank/DDBJ databases">
        <title>The Genome Sequence of Exophiala xenobiotica CBS118157.</title>
        <authorList>
            <consortium name="The Broad Institute Genomics Platform"/>
            <person name="Cuomo C."/>
            <person name="de Hoog S."/>
            <person name="Gorbushina A."/>
            <person name="Stielow B."/>
            <person name="Teixiera M."/>
            <person name="Abouelleil A."/>
            <person name="Chapman S.B."/>
            <person name="Priest M."/>
            <person name="Young S.K."/>
            <person name="Wortman J."/>
            <person name="Nusbaum C."/>
            <person name="Birren B."/>
        </authorList>
    </citation>
    <scope>NUCLEOTIDE SEQUENCE [LARGE SCALE GENOMIC DNA]</scope>
    <source>
        <strain evidence="1 2">CBS 118157</strain>
    </source>
</reference>